<organism evidence="2 3">
    <name type="scientific">Populus alba x Populus x berolinensis</name>
    <dbReference type="NCBI Taxonomy" id="444605"/>
    <lineage>
        <taxon>Eukaryota</taxon>
        <taxon>Viridiplantae</taxon>
        <taxon>Streptophyta</taxon>
        <taxon>Embryophyta</taxon>
        <taxon>Tracheophyta</taxon>
        <taxon>Spermatophyta</taxon>
        <taxon>Magnoliopsida</taxon>
        <taxon>eudicotyledons</taxon>
        <taxon>Gunneridae</taxon>
        <taxon>Pentapetalae</taxon>
        <taxon>rosids</taxon>
        <taxon>fabids</taxon>
        <taxon>Malpighiales</taxon>
        <taxon>Salicaceae</taxon>
        <taxon>Saliceae</taxon>
        <taxon>Populus</taxon>
    </lineage>
</organism>
<protein>
    <submittedName>
        <fullName evidence="2">Uncharacterized protein</fullName>
    </submittedName>
</protein>
<proteinExistence type="predicted"/>
<name>A0AAD6LVD7_9ROSI</name>
<dbReference type="AlphaFoldDB" id="A0AAD6LVD7"/>
<comment type="caution">
    <text evidence="2">The sequence shown here is derived from an EMBL/GenBank/DDBJ whole genome shotgun (WGS) entry which is preliminary data.</text>
</comment>
<feature type="region of interest" description="Disordered" evidence="1">
    <location>
        <begin position="73"/>
        <end position="107"/>
    </location>
</feature>
<accession>A0AAD6LVD7</accession>
<gene>
    <name evidence="2" type="ORF">NC653_030144</name>
</gene>
<evidence type="ECO:0000256" key="1">
    <source>
        <dbReference type="SAM" id="MobiDB-lite"/>
    </source>
</evidence>
<sequence length="188" mass="20084">MFLNVLIKLVTEKFETVEDGLPGNLCLQCGGAKEGGGSIYSGLKRVEVPKKEEEVSTQPETVVQEDATTVVAPEEVKTEEKDASSAKKEEEPVNAEVGSNHKPPSHIQHAQADQPCIHSVQLLASFDGASPLKQTISSDLVEVGYGQSEGNVHGAASGFRDHGEGVVCCAQSPTKFCSFFLSPLFQQI</sequence>
<keyword evidence="3" id="KW-1185">Reference proteome</keyword>
<dbReference type="EMBL" id="JAQIZT010000013">
    <property type="protein sequence ID" value="KAJ6973999.1"/>
    <property type="molecule type" value="Genomic_DNA"/>
</dbReference>
<reference evidence="2" key="1">
    <citation type="journal article" date="2023" name="Mol. Ecol. Resour.">
        <title>Chromosome-level genome assembly of a triploid poplar Populus alba 'Berolinensis'.</title>
        <authorList>
            <person name="Chen S."/>
            <person name="Yu Y."/>
            <person name="Wang X."/>
            <person name="Wang S."/>
            <person name="Zhang T."/>
            <person name="Zhou Y."/>
            <person name="He R."/>
            <person name="Meng N."/>
            <person name="Wang Y."/>
            <person name="Liu W."/>
            <person name="Liu Z."/>
            <person name="Liu J."/>
            <person name="Guo Q."/>
            <person name="Huang H."/>
            <person name="Sederoff R.R."/>
            <person name="Wang G."/>
            <person name="Qu G."/>
            <person name="Chen S."/>
        </authorList>
    </citation>
    <scope>NUCLEOTIDE SEQUENCE</scope>
    <source>
        <strain evidence="2">SC-2020</strain>
    </source>
</reference>
<evidence type="ECO:0000313" key="3">
    <source>
        <dbReference type="Proteomes" id="UP001164929"/>
    </source>
</evidence>
<feature type="compositionally biased region" description="Basic and acidic residues" evidence="1">
    <location>
        <begin position="74"/>
        <end position="91"/>
    </location>
</feature>
<evidence type="ECO:0000313" key="2">
    <source>
        <dbReference type="EMBL" id="KAJ6973999.1"/>
    </source>
</evidence>
<dbReference type="Proteomes" id="UP001164929">
    <property type="component" value="Chromosome 13"/>
</dbReference>